<feature type="compositionally biased region" description="Basic and acidic residues" evidence="1">
    <location>
        <begin position="165"/>
        <end position="175"/>
    </location>
</feature>
<reference evidence="3" key="1">
    <citation type="journal article" date="2019" name="Int. J. Syst. Evol. Microbiol.">
        <title>The Global Catalogue of Microorganisms (GCM) 10K type strain sequencing project: providing services to taxonomists for standard genome sequencing and annotation.</title>
        <authorList>
            <consortium name="The Broad Institute Genomics Platform"/>
            <consortium name="The Broad Institute Genome Sequencing Center for Infectious Disease"/>
            <person name="Wu L."/>
            <person name="Ma J."/>
        </authorList>
    </citation>
    <scope>NUCLEOTIDE SEQUENCE [LARGE SCALE GENOMIC DNA]</scope>
    <source>
        <strain evidence="3">KACC 12597</strain>
    </source>
</reference>
<feature type="compositionally biased region" description="Low complexity" evidence="1">
    <location>
        <begin position="188"/>
        <end position="214"/>
    </location>
</feature>
<feature type="region of interest" description="Disordered" evidence="1">
    <location>
        <begin position="154"/>
        <end position="271"/>
    </location>
</feature>
<dbReference type="EMBL" id="JBHUHX010000001">
    <property type="protein sequence ID" value="MFD2110261.1"/>
    <property type="molecule type" value="Genomic_DNA"/>
</dbReference>
<dbReference type="RefSeq" id="WP_386021489.1">
    <property type="nucleotide sequence ID" value="NZ_JBHUHX010000001.1"/>
</dbReference>
<gene>
    <name evidence="2" type="ORF">ACFSJC_00220</name>
</gene>
<keyword evidence="3" id="KW-1185">Reference proteome</keyword>
<name>A0ABW4Y5E2_9GAMM</name>
<protein>
    <recommendedName>
        <fullName evidence="4">PASTA domain-containing protein</fullName>
    </recommendedName>
</protein>
<sequence length="329" mass="34330">MALTTGLLQGCAGTPTAADQPADPTLEVGNLPQKLMSGAQRADLKSLAMGAARSKGWTIIESDPDRLILRRPAENQSLPSSTPVPPGSNLEITSYFIEQPGGVNVATKAELVSPVAGAAQPLRTDYTDYFRDTLNQSLDTLAANWMENQNRLARAAPPASGWKGAWEESHPKENAEGGAQNAPPSPAPAATTASTQDSNSAPAAATTAATVALPPRTPPAPEPRRTPSGAAPVVDATAAMASGRTSTPPNYSYQPRQNDMMTLPPSSRAPSRLTMTANAEQFARQHGCQVDGGSQLIESRQDGEVHKVSCVGSDSVLVKCQNGVCKSLL</sequence>
<accession>A0ABW4Y5E2</accession>
<evidence type="ECO:0000256" key="1">
    <source>
        <dbReference type="SAM" id="MobiDB-lite"/>
    </source>
</evidence>
<evidence type="ECO:0008006" key="4">
    <source>
        <dbReference type="Google" id="ProtNLM"/>
    </source>
</evidence>
<proteinExistence type="predicted"/>
<feature type="region of interest" description="Disordered" evidence="1">
    <location>
        <begin position="1"/>
        <end position="25"/>
    </location>
</feature>
<dbReference type="Proteomes" id="UP001597337">
    <property type="component" value="Unassembled WGS sequence"/>
</dbReference>
<comment type="caution">
    <text evidence="2">The sequence shown here is derived from an EMBL/GenBank/DDBJ whole genome shotgun (WGS) entry which is preliminary data.</text>
</comment>
<evidence type="ECO:0000313" key="2">
    <source>
        <dbReference type="EMBL" id="MFD2110261.1"/>
    </source>
</evidence>
<evidence type="ECO:0000313" key="3">
    <source>
        <dbReference type="Proteomes" id="UP001597337"/>
    </source>
</evidence>
<organism evidence="2 3">
    <name type="scientific">Thiorhodococcus fuscus</name>
    <dbReference type="NCBI Taxonomy" id="527200"/>
    <lineage>
        <taxon>Bacteria</taxon>
        <taxon>Pseudomonadati</taxon>
        <taxon>Pseudomonadota</taxon>
        <taxon>Gammaproteobacteria</taxon>
        <taxon>Chromatiales</taxon>
        <taxon>Chromatiaceae</taxon>
        <taxon>Thiorhodococcus</taxon>
    </lineage>
</organism>
<feature type="compositionally biased region" description="Polar residues" evidence="1">
    <location>
        <begin position="243"/>
        <end position="271"/>
    </location>
</feature>
<feature type="compositionally biased region" description="Low complexity" evidence="1">
    <location>
        <begin position="226"/>
        <end position="241"/>
    </location>
</feature>